<evidence type="ECO:0000313" key="3">
    <source>
        <dbReference type="EMBL" id="VDL92696.1"/>
    </source>
</evidence>
<keyword evidence="4" id="KW-1185">Reference proteome</keyword>
<dbReference type="EMBL" id="UYSU01033632">
    <property type="protein sequence ID" value="VDL92696.1"/>
    <property type="molecule type" value="Genomic_DNA"/>
</dbReference>
<protein>
    <submittedName>
        <fullName evidence="3 5">Uncharacterized protein</fullName>
    </submittedName>
</protein>
<evidence type="ECO:0000256" key="1">
    <source>
        <dbReference type="SAM" id="MobiDB-lite"/>
    </source>
</evidence>
<feature type="chain" id="PRO_5043141275" evidence="2">
    <location>
        <begin position="31"/>
        <end position="275"/>
    </location>
</feature>
<dbReference type="Proteomes" id="UP000275846">
    <property type="component" value="Unassembled WGS sequence"/>
</dbReference>
<accession>A0A183SQ13</accession>
<reference evidence="3 4" key="2">
    <citation type="submission" date="2018-11" db="EMBL/GenBank/DDBJ databases">
        <authorList>
            <consortium name="Pathogen Informatics"/>
        </authorList>
    </citation>
    <scope>NUCLEOTIDE SEQUENCE [LARGE SCALE GENOMIC DNA]</scope>
    <source>
        <strain evidence="3 4">NST_G2</strain>
    </source>
</reference>
<proteinExistence type="predicted"/>
<feature type="region of interest" description="Disordered" evidence="1">
    <location>
        <begin position="35"/>
        <end position="70"/>
    </location>
</feature>
<keyword evidence="2" id="KW-0732">Signal</keyword>
<evidence type="ECO:0000313" key="5">
    <source>
        <dbReference type="WBParaSite" id="SSLN_0000651301-mRNA-1"/>
    </source>
</evidence>
<evidence type="ECO:0000256" key="2">
    <source>
        <dbReference type="SAM" id="SignalP"/>
    </source>
</evidence>
<sequence>MACAADGLHHTHLDVISLILLLVQLREVDLGFDEHPLVDTSRPPRNKNKTSTTQNSQQLTQQAQTPLESLTQSSLRSIYESVDEIEDVPVPSASPVSPSYCLSSLLSIQRLSVNTDIQSPPISDSMCMVICNTDSTHASADHSTFWVSKNTNNDRTRLRPQSSPMAAVLDSSDFDPCPVNAKSLTNRPIGTKRISKWKESGLNFQSLEGYEEQEDGEQNYNEKEEEALLPPVLNVPATAVQERCLVILTLCIYFFYSEGLITSFQQVFSEALHFK</sequence>
<organism evidence="5">
    <name type="scientific">Schistocephalus solidus</name>
    <name type="common">Tapeworm</name>
    <dbReference type="NCBI Taxonomy" id="70667"/>
    <lineage>
        <taxon>Eukaryota</taxon>
        <taxon>Metazoa</taxon>
        <taxon>Spiralia</taxon>
        <taxon>Lophotrochozoa</taxon>
        <taxon>Platyhelminthes</taxon>
        <taxon>Cestoda</taxon>
        <taxon>Eucestoda</taxon>
        <taxon>Diphyllobothriidea</taxon>
        <taxon>Diphyllobothriidae</taxon>
        <taxon>Schistocephalus</taxon>
    </lineage>
</organism>
<gene>
    <name evidence="3" type="ORF">SSLN_LOCUS6311</name>
</gene>
<dbReference type="OrthoDB" id="10485740at2759"/>
<dbReference type="AlphaFoldDB" id="A0A183SQ13"/>
<evidence type="ECO:0000313" key="4">
    <source>
        <dbReference type="Proteomes" id="UP000275846"/>
    </source>
</evidence>
<feature type="signal peptide" evidence="2">
    <location>
        <begin position="1"/>
        <end position="30"/>
    </location>
</feature>
<reference evidence="5" key="1">
    <citation type="submission" date="2016-06" db="UniProtKB">
        <authorList>
            <consortium name="WormBaseParasite"/>
        </authorList>
    </citation>
    <scope>IDENTIFICATION</scope>
</reference>
<name>A0A183SQ13_SCHSO</name>
<feature type="compositionally biased region" description="Low complexity" evidence="1">
    <location>
        <begin position="50"/>
        <end position="65"/>
    </location>
</feature>
<dbReference type="WBParaSite" id="SSLN_0000651301-mRNA-1">
    <property type="protein sequence ID" value="SSLN_0000651301-mRNA-1"/>
    <property type="gene ID" value="SSLN_0000651301"/>
</dbReference>